<evidence type="ECO:0000256" key="5">
    <source>
        <dbReference type="ARBA" id="ARBA00022729"/>
    </source>
</evidence>
<dbReference type="Proteomes" id="UP000121539">
    <property type="component" value="Segment"/>
</dbReference>
<dbReference type="InterPro" id="IPR038313">
    <property type="entry name" value="Herpes_gL_rhadinovirus_sf"/>
</dbReference>
<dbReference type="PROSITE" id="PS52026">
    <property type="entry name" value="GL_GHV"/>
    <property type="match status" value="1"/>
</dbReference>
<dbReference type="OrthoDB" id="24115at10239"/>
<dbReference type="GO" id="GO:0019031">
    <property type="term" value="C:viral envelope"/>
    <property type="evidence" value="ECO:0007669"/>
    <property type="project" value="UniProtKB-KW"/>
</dbReference>
<evidence type="ECO:0000313" key="13">
    <source>
        <dbReference type="EMBL" id="AIB03200.1"/>
    </source>
</evidence>
<evidence type="ECO:0000256" key="12">
    <source>
        <dbReference type="ARBA" id="ARBA00023296"/>
    </source>
</evidence>
<keyword evidence="9" id="KW-0261">Viral envelope protein</keyword>
<gene>
    <name evidence="13" type="ORF">BoHV6ORF47</name>
</gene>
<evidence type="ECO:0000256" key="7">
    <source>
        <dbReference type="ARBA" id="ARBA00022844"/>
    </source>
</evidence>
<dbReference type="EMBL" id="KJ705001">
    <property type="protein sequence ID" value="AIB03200.1"/>
    <property type="molecule type" value="Genomic_DNA"/>
</dbReference>
<evidence type="ECO:0000313" key="14">
    <source>
        <dbReference type="Proteomes" id="UP000121539"/>
    </source>
</evidence>
<keyword evidence="5" id="KW-0732">Signal</keyword>
<dbReference type="InterPro" id="IPR034708">
    <property type="entry name" value="HSV_GL_alphagamma"/>
</dbReference>
<keyword evidence="10" id="KW-0472">Membrane</keyword>
<protein>
    <submittedName>
        <fullName evidence="13">ORF47</fullName>
    </submittedName>
</protein>
<keyword evidence="14" id="KW-1185">Reference proteome</keyword>
<sequence length="143" mass="15545">MIHLLLLIVVGLLIPTYASPSHPLHCCHNKNGTAITESMIFNLSEVIFHTPGVCQNRNVAIVYKTKDGGSAKEVVCLNGFNLMSFFLALFNRLFQKGAPFVSADLQAALSLYKAEFGSQLTAVTADSSIFEHSVFFKHGQVAG</sequence>
<keyword evidence="4" id="KW-1162">Viral penetration into host cytoplasm</keyword>
<dbReference type="Pfam" id="PF11108">
    <property type="entry name" value="Phage_glycop_gL"/>
    <property type="match status" value="1"/>
</dbReference>
<dbReference type="HAMAP" id="MF_04034">
    <property type="entry name" value="HSV_GL_alphagamma"/>
    <property type="match status" value="1"/>
</dbReference>
<proteinExistence type="inferred from homology"/>
<keyword evidence="1" id="KW-1168">Fusion of virus membrane with host membrane</keyword>
<organism evidence="13 14">
    <name type="scientific">Bovine gammaherpesvirus 6</name>
    <dbReference type="NCBI Taxonomy" id="1504288"/>
    <lineage>
        <taxon>Viruses</taxon>
        <taxon>Duplodnaviria</taxon>
        <taxon>Heunggongvirae</taxon>
        <taxon>Peploviricota</taxon>
        <taxon>Herviviricetes</taxon>
        <taxon>Herpesvirales</taxon>
        <taxon>Orthoherpesviridae</taxon>
        <taxon>Gammaherpesvirinae</taxon>
        <taxon>Macavirus</taxon>
        <taxon>Macavirus bovinegamma6</taxon>
    </lineage>
</organism>
<reference evidence="13 14" key="1">
    <citation type="journal article" date="2014" name="J. Gen. Virol.">
        <title>Novel gammaherpesvirus functions encoded by bovine herpesvirus 6 (bovine lymphotropic virus).</title>
        <authorList>
            <person name="Jia J."/>
            <person name="Delhon G."/>
            <person name="Tulman E.R."/>
            <person name="Diel D.G."/>
            <person name="Osorio F.A."/>
            <person name="Wen X."/>
            <person name="Kutish G.F."/>
            <person name="Rock D.L."/>
        </authorList>
    </citation>
    <scope>NUCLEOTIDE SEQUENCE [LARGE SCALE GENOMIC DNA]</scope>
    <source>
        <strain evidence="13">Pennsylvania 47</strain>
    </source>
</reference>
<dbReference type="RefSeq" id="YP_009042024.1">
    <property type="nucleotide sequence ID" value="NC_024303.1"/>
</dbReference>
<dbReference type="InterPro" id="IPR020175">
    <property type="entry name" value="Herpes_gL_rhadinovirus"/>
</dbReference>
<keyword evidence="11" id="KW-0325">Glycoprotein</keyword>
<evidence type="ECO:0000256" key="1">
    <source>
        <dbReference type="ARBA" id="ARBA00022506"/>
    </source>
</evidence>
<evidence type="ECO:0000256" key="2">
    <source>
        <dbReference type="ARBA" id="ARBA00022511"/>
    </source>
</evidence>
<name>A0A060D3Q8_9GAMA</name>
<keyword evidence="2" id="KW-1032">Host cell membrane</keyword>
<evidence type="ECO:0000256" key="9">
    <source>
        <dbReference type="ARBA" id="ARBA00022879"/>
    </source>
</evidence>
<dbReference type="GO" id="GO:0046718">
    <property type="term" value="P:symbiont entry into host cell"/>
    <property type="evidence" value="ECO:0007669"/>
    <property type="project" value="UniProtKB-KW"/>
</dbReference>
<evidence type="ECO:0000256" key="11">
    <source>
        <dbReference type="ARBA" id="ARBA00023180"/>
    </source>
</evidence>
<keyword evidence="8" id="KW-1043">Host membrane</keyword>
<accession>A0A060D3Q8</accession>
<dbReference type="KEGG" id="vg:19620179"/>
<keyword evidence="7" id="KW-0946">Virion</keyword>
<evidence type="ECO:0000256" key="8">
    <source>
        <dbReference type="ARBA" id="ARBA00022870"/>
    </source>
</evidence>
<dbReference type="GeneID" id="19620179"/>
<keyword evidence="12" id="KW-1160">Virus entry into host cell</keyword>
<keyword evidence="3" id="KW-1169">Fusion of virus membrane with host cell membrane</keyword>
<dbReference type="GO" id="GO:0019064">
    <property type="term" value="P:fusion of virus membrane with host plasma membrane"/>
    <property type="evidence" value="ECO:0007669"/>
    <property type="project" value="UniProtKB-KW"/>
</dbReference>
<evidence type="ECO:0000256" key="6">
    <source>
        <dbReference type="ARBA" id="ARBA00022812"/>
    </source>
</evidence>
<evidence type="ECO:0000256" key="3">
    <source>
        <dbReference type="ARBA" id="ARBA00022521"/>
    </source>
</evidence>
<evidence type="ECO:0000256" key="4">
    <source>
        <dbReference type="ARBA" id="ARBA00022595"/>
    </source>
</evidence>
<evidence type="ECO:0000256" key="10">
    <source>
        <dbReference type="ARBA" id="ARBA00023136"/>
    </source>
</evidence>
<dbReference type="Gene3D" id="3.10.390.20">
    <property type="entry name" value="Viral glycoprotein L"/>
    <property type="match status" value="1"/>
</dbReference>
<keyword evidence="6" id="KW-1040">Host Golgi apparatus</keyword>